<keyword evidence="2" id="KW-1185">Reference proteome</keyword>
<evidence type="ECO:0000313" key="2">
    <source>
        <dbReference type="Proteomes" id="UP000886653"/>
    </source>
</evidence>
<evidence type="ECO:0000313" key="1">
    <source>
        <dbReference type="EMBL" id="KAG0140460.1"/>
    </source>
</evidence>
<dbReference type="EMBL" id="MU167442">
    <property type="protein sequence ID" value="KAG0140460.1"/>
    <property type="molecule type" value="Genomic_DNA"/>
</dbReference>
<sequence length="102" mass="11286">MRLNLADANGEEFTAEAMVLTNQGPLPEDIWASETNLTEVWEHPDEGWPPGVLKHLSLTEALYIYEATMGLQSRYPTHTTPPQPIACLSRSQKLLNQGAPGQ</sequence>
<name>A0A9P6N6F8_9BASI</name>
<accession>A0A9P6N6F8</accession>
<gene>
    <name evidence="1" type="ORF">CROQUDRAFT_100080</name>
</gene>
<dbReference type="Proteomes" id="UP000886653">
    <property type="component" value="Unassembled WGS sequence"/>
</dbReference>
<dbReference type="AlphaFoldDB" id="A0A9P6N6F8"/>
<proteinExistence type="predicted"/>
<organism evidence="1 2">
    <name type="scientific">Cronartium quercuum f. sp. fusiforme G11</name>
    <dbReference type="NCBI Taxonomy" id="708437"/>
    <lineage>
        <taxon>Eukaryota</taxon>
        <taxon>Fungi</taxon>
        <taxon>Dikarya</taxon>
        <taxon>Basidiomycota</taxon>
        <taxon>Pucciniomycotina</taxon>
        <taxon>Pucciniomycetes</taxon>
        <taxon>Pucciniales</taxon>
        <taxon>Coleosporiaceae</taxon>
        <taxon>Cronartium</taxon>
    </lineage>
</organism>
<comment type="caution">
    <text evidence="1">The sequence shown here is derived from an EMBL/GenBank/DDBJ whole genome shotgun (WGS) entry which is preliminary data.</text>
</comment>
<protein>
    <submittedName>
        <fullName evidence="1">Uncharacterized protein</fullName>
    </submittedName>
</protein>
<reference evidence="1" key="1">
    <citation type="submission" date="2013-11" db="EMBL/GenBank/DDBJ databases">
        <title>Genome sequence of the fusiform rust pathogen reveals effectors for host alternation and coevolution with pine.</title>
        <authorList>
            <consortium name="DOE Joint Genome Institute"/>
            <person name="Smith K."/>
            <person name="Pendleton A."/>
            <person name="Kubisiak T."/>
            <person name="Anderson C."/>
            <person name="Salamov A."/>
            <person name="Aerts A."/>
            <person name="Riley R."/>
            <person name="Clum A."/>
            <person name="Lindquist E."/>
            <person name="Ence D."/>
            <person name="Campbell M."/>
            <person name="Kronenberg Z."/>
            <person name="Feau N."/>
            <person name="Dhillon B."/>
            <person name="Hamelin R."/>
            <person name="Burleigh J."/>
            <person name="Smith J."/>
            <person name="Yandell M."/>
            <person name="Nelson C."/>
            <person name="Grigoriev I."/>
            <person name="Davis J."/>
        </authorList>
    </citation>
    <scope>NUCLEOTIDE SEQUENCE</scope>
    <source>
        <strain evidence="1">G11</strain>
    </source>
</reference>